<evidence type="ECO:0000256" key="1">
    <source>
        <dbReference type="SAM" id="MobiDB-lite"/>
    </source>
</evidence>
<name>A0A1C7LXS1_GRIFR</name>
<evidence type="ECO:0000313" key="3">
    <source>
        <dbReference type="Proteomes" id="UP000092993"/>
    </source>
</evidence>
<proteinExistence type="predicted"/>
<feature type="compositionally biased region" description="Acidic residues" evidence="1">
    <location>
        <begin position="159"/>
        <end position="178"/>
    </location>
</feature>
<dbReference type="AlphaFoldDB" id="A0A1C7LXS1"/>
<gene>
    <name evidence="2" type="ORF">A0H81_10985</name>
</gene>
<feature type="compositionally biased region" description="Basic and acidic residues" evidence="1">
    <location>
        <begin position="58"/>
        <end position="71"/>
    </location>
</feature>
<feature type="compositionally biased region" description="Basic and acidic residues" evidence="1">
    <location>
        <begin position="217"/>
        <end position="255"/>
    </location>
</feature>
<organism evidence="2 3">
    <name type="scientific">Grifola frondosa</name>
    <name type="common">Maitake</name>
    <name type="synonym">Polyporus frondosus</name>
    <dbReference type="NCBI Taxonomy" id="5627"/>
    <lineage>
        <taxon>Eukaryota</taxon>
        <taxon>Fungi</taxon>
        <taxon>Dikarya</taxon>
        <taxon>Basidiomycota</taxon>
        <taxon>Agaricomycotina</taxon>
        <taxon>Agaricomycetes</taxon>
        <taxon>Polyporales</taxon>
        <taxon>Grifolaceae</taxon>
        <taxon>Grifola</taxon>
    </lineage>
</organism>
<sequence>MPSRRTAIKRLIAWHYFNNQHNSLQSVKLTNPLARVYAYYASIKRNSASCRAQGNRQKAKEQGRGSEKAQKRIAELEDSIVRTDAQTAADRIDRSRKLVRQGYGRCDKAPKEKQQRPKPAPKRRPQAKKNTSTTDGTFSEVDTKLNSSVLSELEKLDEEKMDEGEDENESEDEGETEEEGQKPAKNIKKTGIRDRIAANRKTTDGSAIVDLTGSDEQSFKQADKSKAAKEPEKQPVTKKGKQIERTAPKKKAKEA</sequence>
<protein>
    <submittedName>
        <fullName evidence="2">Uncharacterized protein</fullName>
    </submittedName>
</protein>
<feature type="compositionally biased region" description="Basic and acidic residues" evidence="1">
    <location>
        <begin position="191"/>
        <end position="203"/>
    </location>
</feature>
<feature type="region of interest" description="Disordered" evidence="1">
    <location>
        <begin position="87"/>
        <end position="255"/>
    </location>
</feature>
<dbReference type="Proteomes" id="UP000092993">
    <property type="component" value="Unassembled WGS sequence"/>
</dbReference>
<evidence type="ECO:0000313" key="2">
    <source>
        <dbReference type="EMBL" id="OBZ69036.1"/>
    </source>
</evidence>
<feature type="non-terminal residue" evidence="2">
    <location>
        <position position="255"/>
    </location>
</feature>
<feature type="compositionally biased region" description="Basic and acidic residues" evidence="1">
    <location>
        <begin position="105"/>
        <end position="115"/>
    </location>
</feature>
<feature type="region of interest" description="Disordered" evidence="1">
    <location>
        <begin position="49"/>
        <end position="71"/>
    </location>
</feature>
<dbReference type="EMBL" id="LUGG01000019">
    <property type="protein sequence ID" value="OBZ69036.1"/>
    <property type="molecule type" value="Genomic_DNA"/>
</dbReference>
<comment type="caution">
    <text evidence="2">The sequence shown here is derived from an EMBL/GenBank/DDBJ whole genome shotgun (WGS) entry which is preliminary data.</text>
</comment>
<accession>A0A1C7LXS1</accession>
<keyword evidence="3" id="KW-1185">Reference proteome</keyword>
<reference evidence="2 3" key="1">
    <citation type="submission" date="2016-03" db="EMBL/GenBank/DDBJ databases">
        <title>Whole genome sequencing of Grifola frondosa 9006-11.</title>
        <authorList>
            <person name="Min B."/>
            <person name="Park H."/>
            <person name="Kim J.-G."/>
            <person name="Cho H."/>
            <person name="Oh Y.-L."/>
            <person name="Kong W.-S."/>
            <person name="Choi I.-G."/>
        </authorList>
    </citation>
    <scope>NUCLEOTIDE SEQUENCE [LARGE SCALE GENOMIC DNA]</scope>
    <source>
        <strain evidence="2 3">9006-11</strain>
    </source>
</reference>